<reference evidence="3" key="1">
    <citation type="journal article" date="2019" name="Int. J. Syst. Evol. Microbiol.">
        <title>The Global Catalogue of Microorganisms (GCM) 10K type strain sequencing project: providing services to taxonomists for standard genome sequencing and annotation.</title>
        <authorList>
            <consortium name="The Broad Institute Genomics Platform"/>
            <consortium name="The Broad Institute Genome Sequencing Center for Infectious Disease"/>
            <person name="Wu L."/>
            <person name="Ma J."/>
        </authorList>
    </citation>
    <scope>NUCLEOTIDE SEQUENCE [LARGE SCALE GENOMIC DNA]</scope>
    <source>
        <strain evidence="3">KCTC 52416</strain>
    </source>
</reference>
<dbReference type="Gene3D" id="1.10.10.60">
    <property type="entry name" value="Homeodomain-like"/>
    <property type="match status" value="1"/>
</dbReference>
<proteinExistence type="predicted"/>
<dbReference type="Pfam" id="PF01527">
    <property type="entry name" value="HTH_Tnp_1"/>
    <property type="match status" value="1"/>
</dbReference>
<dbReference type="InterPro" id="IPR002514">
    <property type="entry name" value="Transposase_8"/>
</dbReference>
<keyword evidence="1" id="KW-1133">Transmembrane helix</keyword>
<feature type="transmembrane region" description="Helical" evidence="1">
    <location>
        <begin position="77"/>
        <end position="98"/>
    </location>
</feature>
<gene>
    <name evidence="2" type="ORF">ACFOET_11425</name>
</gene>
<name>A0ABV7JSH1_9SPHI</name>
<evidence type="ECO:0000313" key="3">
    <source>
        <dbReference type="Proteomes" id="UP001595526"/>
    </source>
</evidence>
<sequence length="107" mass="12642">MKGKRFKPEQISKILKVFEAGISVQEITREHGVTAASFYKWRQRYGALLPVDLQEQFIRYERDDVHNFSSVEAMPSIIPMLITVSRSFIVNCSFFLFWKRSIRAYNF</sequence>
<accession>A0ABV7JSH1</accession>
<dbReference type="SUPFAM" id="SSF46689">
    <property type="entry name" value="Homeodomain-like"/>
    <property type="match status" value="1"/>
</dbReference>
<dbReference type="EMBL" id="JBHRTA010000035">
    <property type="protein sequence ID" value="MFC3198222.1"/>
    <property type="molecule type" value="Genomic_DNA"/>
</dbReference>
<organism evidence="2 3">
    <name type="scientific">Parapedobacter deserti</name>
    <dbReference type="NCBI Taxonomy" id="1912957"/>
    <lineage>
        <taxon>Bacteria</taxon>
        <taxon>Pseudomonadati</taxon>
        <taxon>Bacteroidota</taxon>
        <taxon>Sphingobacteriia</taxon>
        <taxon>Sphingobacteriales</taxon>
        <taxon>Sphingobacteriaceae</taxon>
        <taxon>Parapedobacter</taxon>
    </lineage>
</organism>
<dbReference type="Proteomes" id="UP001595526">
    <property type="component" value="Unassembled WGS sequence"/>
</dbReference>
<comment type="caution">
    <text evidence="2">The sequence shown here is derived from an EMBL/GenBank/DDBJ whole genome shotgun (WGS) entry which is preliminary data.</text>
</comment>
<evidence type="ECO:0000256" key="1">
    <source>
        <dbReference type="SAM" id="Phobius"/>
    </source>
</evidence>
<keyword evidence="1" id="KW-0472">Membrane</keyword>
<evidence type="ECO:0000313" key="2">
    <source>
        <dbReference type="EMBL" id="MFC3198222.1"/>
    </source>
</evidence>
<dbReference type="RefSeq" id="WP_379022670.1">
    <property type="nucleotide sequence ID" value="NZ_JBHRTA010000035.1"/>
</dbReference>
<keyword evidence="1" id="KW-0812">Transmembrane</keyword>
<keyword evidence="3" id="KW-1185">Reference proteome</keyword>
<dbReference type="InterPro" id="IPR009057">
    <property type="entry name" value="Homeodomain-like_sf"/>
</dbReference>
<protein>
    <submittedName>
        <fullName evidence="2">Transposase</fullName>
    </submittedName>
</protein>